<dbReference type="InterPro" id="IPR029149">
    <property type="entry name" value="Creatin/AminoP/Spt16_N"/>
</dbReference>
<proteinExistence type="inferred from homology"/>
<dbReference type="GO" id="GO:0046872">
    <property type="term" value="F:metal ion binding"/>
    <property type="evidence" value="ECO:0007669"/>
    <property type="project" value="UniProtKB-KW"/>
</dbReference>
<evidence type="ECO:0000256" key="3">
    <source>
        <dbReference type="RuleBase" id="RU000590"/>
    </source>
</evidence>
<dbReference type="InterPro" id="IPR001131">
    <property type="entry name" value="Peptidase_M24B_aminopep-P_CS"/>
</dbReference>
<dbReference type="Gene3D" id="3.90.230.10">
    <property type="entry name" value="Creatinase/methionine aminopeptidase superfamily"/>
    <property type="match status" value="1"/>
</dbReference>
<evidence type="ECO:0000313" key="6">
    <source>
        <dbReference type="Proteomes" id="UP000002613"/>
    </source>
</evidence>
<dbReference type="Pfam" id="PF00557">
    <property type="entry name" value="Peptidase_M24"/>
    <property type="match status" value="1"/>
</dbReference>
<dbReference type="PANTHER" id="PTHR46112">
    <property type="entry name" value="AMINOPEPTIDASE"/>
    <property type="match status" value="1"/>
</dbReference>
<keyword evidence="6" id="KW-1185">Reference proteome</keyword>
<comment type="similarity">
    <text evidence="3">Belongs to the peptidase M24B family.</text>
</comment>
<dbReference type="InterPro" id="IPR036005">
    <property type="entry name" value="Creatinase/aminopeptidase-like"/>
</dbReference>
<evidence type="ECO:0000256" key="2">
    <source>
        <dbReference type="ARBA" id="ARBA00022801"/>
    </source>
</evidence>
<evidence type="ECO:0000313" key="5">
    <source>
        <dbReference type="EMBL" id="ADC66602.1"/>
    </source>
</evidence>
<dbReference type="GO" id="GO:0016787">
    <property type="term" value="F:hydrolase activity"/>
    <property type="evidence" value="ECO:0007669"/>
    <property type="project" value="UniProtKB-KW"/>
</dbReference>
<dbReference type="OrthoDB" id="1346at2157"/>
<gene>
    <name evidence="5" type="ordered locus">Ferp_2495</name>
</gene>
<dbReference type="HOGENOM" id="CLU_017266_4_3_2"/>
<dbReference type="RefSeq" id="WP_012966935.1">
    <property type="nucleotide sequence ID" value="NC_013849.1"/>
</dbReference>
<organism evidence="5 6">
    <name type="scientific">Ferroglobus placidus (strain DSM 10642 / AEDII12DO)</name>
    <dbReference type="NCBI Taxonomy" id="589924"/>
    <lineage>
        <taxon>Archaea</taxon>
        <taxon>Methanobacteriati</taxon>
        <taxon>Methanobacteriota</taxon>
        <taxon>Archaeoglobi</taxon>
        <taxon>Archaeoglobales</taxon>
        <taxon>Archaeoglobaceae</taxon>
        <taxon>Ferroglobus</taxon>
    </lineage>
</organism>
<keyword evidence="1 3" id="KW-0479">Metal-binding</keyword>
<dbReference type="eggNOG" id="arCOG01000">
    <property type="taxonomic scope" value="Archaea"/>
</dbReference>
<protein>
    <submittedName>
        <fullName evidence="5">Peptidase M24</fullName>
    </submittedName>
</protein>
<dbReference type="Gene3D" id="3.40.350.10">
    <property type="entry name" value="Creatinase/prolidase N-terminal domain"/>
    <property type="match status" value="1"/>
</dbReference>
<dbReference type="Proteomes" id="UP000002613">
    <property type="component" value="Chromosome"/>
</dbReference>
<dbReference type="InterPro" id="IPR050659">
    <property type="entry name" value="Peptidase_M24B"/>
</dbReference>
<name>D3S2B1_FERPA</name>
<evidence type="ECO:0000259" key="4">
    <source>
        <dbReference type="Pfam" id="PF00557"/>
    </source>
</evidence>
<dbReference type="PaxDb" id="589924-Ferp_2495"/>
<keyword evidence="2" id="KW-0378">Hydrolase</keyword>
<dbReference type="EMBL" id="CP001899">
    <property type="protein sequence ID" value="ADC66602.1"/>
    <property type="molecule type" value="Genomic_DNA"/>
</dbReference>
<dbReference type="GeneID" id="8780037"/>
<feature type="domain" description="Peptidase M24" evidence="4">
    <location>
        <begin position="146"/>
        <end position="349"/>
    </location>
</feature>
<dbReference type="PROSITE" id="PS00491">
    <property type="entry name" value="PROLINE_PEPTIDASE"/>
    <property type="match status" value="1"/>
</dbReference>
<dbReference type="PANTHER" id="PTHR46112:SF2">
    <property type="entry name" value="XAA-PRO AMINOPEPTIDASE P-RELATED"/>
    <property type="match status" value="1"/>
</dbReference>
<dbReference type="AlphaFoldDB" id="D3S2B1"/>
<dbReference type="STRING" id="589924.Ferp_2495"/>
<dbReference type="SUPFAM" id="SSF55920">
    <property type="entry name" value="Creatinase/aminopeptidase"/>
    <property type="match status" value="1"/>
</dbReference>
<accession>D3S2B1</accession>
<dbReference type="KEGG" id="fpl:Ferp_2495"/>
<reference evidence="6" key="1">
    <citation type="submission" date="2010-02" db="EMBL/GenBank/DDBJ databases">
        <title>Complete sequence of Ferroglobus placidus DSM 10642.</title>
        <authorList>
            <consortium name="US DOE Joint Genome Institute"/>
            <person name="Lucas S."/>
            <person name="Copeland A."/>
            <person name="Lapidus A."/>
            <person name="Cheng J.-F."/>
            <person name="Bruce D."/>
            <person name="Goodwin L."/>
            <person name="Pitluck S."/>
            <person name="Saunders E."/>
            <person name="Brettin T."/>
            <person name="Detter J.C."/>
            <person name="Han C."/>
            <person name="Tapia R."/>
            <person name="Larimer F."/>
            <person name="Land M."/>
            <person name="Hauser L."/>
            <person name="Kyrpides N."/>
            <person name="Ivanova N."/>
            <person name="Holmes D."/>
            <person name="Lovley D."/>
            <person name="Kyrpides N."/>
            <person name="Anderson I.J."/>
            <person name="Woyke T."/>
        </authorList>
    </citation>
    <scope>NUCLEOTIDE SEQUENCE [LARGE SCALE GENOMIC DNA]</scope>
    <source>
        <strain evidence="6">DSM 10642 / AEDII12DO</strain>
    </source>
</reference>
<dbReference type="InterPro" id="IPR000994">
    <property type="entry name" value="Pept_M24"/>
</dbReference>
<evidence type="ECO:0000256" key="1">
    <source>
        <dbReference type="ARBA" id="ARBA00022723"/>
    </source>
</evidence>
<reference evidence="5 6" key="2">
    <citation type="journal article" date="2011" name="Stand. Genomic Sci.">
        <title>Complete genome sequence of Ferroglobus placidus AEDII12DO.</title>
        <authorList>
            <person name="Anderson I."/>
            <person name="Risso C."/>
            <person name="Holmes D."/>
            <person name="Lucas S."/>
            <person name="Copeland A."/>
            <person name="Lapidus A."/>
            <person name="Cheng J.F."/>
            <person name="Bruce D."/>
            <person name="Goodwin L."/>
            <person name="Pitluck S."/>
            <person name="Saunders E."/>
            <person name="Brettin T."/>
            <person name="Detter J.C."/>
            <person name="Han C."/>
            <person name="Tapia R."/>
            <person name="Larimer F."/>
            <person name="Land M."/>
            <person name="Hauser L."/>
            <person name="Woyke T."/>
            <person name="Lovley D."/>
            <person name="Kyrpides N."/>
            <person name="Ivanova N."/>
        </authorList>
    </citation>
    <scope>NUCLEOTIDE SEQUENCE [LARGE SCALE GENOMIC DNA]</scope>
    <source>
        <strain evidence="6">DSM 10642 / AEDII12DO</strain>
    </source>
</reference>
<sequence>MIYELLEKHKADFFVMYASSKDPNFYYAVSMKLPDPAFYAIGEDGTEILVVHEMERRRAERESRVKEIVSLSDVGFYEKVKELGVEKALAETYAEILKEHRARKILVPKEFPSFLYKQLSEHFEIEIVSNPFSKLRSVKKSWEIKEIKKASEIALNALKFFLEIVKKERRVEELRRKVELFVYEKGALAEDTIITSGKRSADPHFVGEGIIEKHVIFDIFPKIRDSGYYSDFTRTVIIEKDEEIAEMLKACVEAKNEAIKIIKEGVEAKEIHDKVCDVLESYGYKTIRQKAKEGFIHSTGHGVGLEVHEEPKIFNSEEKLKSGMVFTVEPGLYYEKVGGVRVEDLILVKKNGCEVLTKFSDYVEVIP</sequence>